<dbReference type="InterPro" id="IPR003594">
    <property type="entry name" value="HATPase_dom"/>
</dbReference>
<dbReference type="Proteomes" id="UP000271624">
    <property type="component" value="Unassembled WGS sequence"/>
</dbReference>
<dbReference type="Pfam" id="PF02518">
    <property type="entry name" value="HATPase_c"/>
    <property type="match status" value="1"/>
</dbReference>
<proteinExistence type="predicted"/>
<dbReference type="GO" id="GO:0000155">
    <property type="term" value="F:phosphorelay sensor kinase activity"/>
    <property type="evidence" value="ECO:0007669"/>
    <property type="project" value="TreeGrafter"/>
</dbReference>
<comment type="catalytic activity">
    <reaction evidence="1">
        <text>ATP + protein L-histidine = ADP + protein N-phospho-L-histidine.</text>
        <dbReference type="EC" id="2.7.13.3"/>
    </reaction>
</comment>
<dbReference type="Gene3D" id="3.30.565.10">
    <property type="entry name" value="Histidine kinase-like ATPase, C-terminal domain"/>
    <property type="match status" value="1"/>
</dbReference>
<keyword evidence="3" id="KW-0808">Transferase</keyword>
<evidence type="ECO:0000256" key="3">
    <source>
        <dbReference type="ARBA" id="ARBA00022679"/>
    </source>
</evidence>
<evidence type="ECO:0000256" key="2">
    <source>
        <dbReference type="ARBA" id="ARBA00012438"/>
    </source>
</evidence>
<evidence type="ECO:0000313" key="7">
    <source>
        <dbReference type="Proteomes" id="UP000271624"/>
    </source>
</evidence>
<comment type="caution">
    <text evidence="6">The sequence shown here is derived from an EMBL/GenBank/DDBJ whole genome shotgun (WGS) entry which is preliminary data.</text>
</comment>
<evidence type="ECO:0000256" key="4">
    <source>
        <dbReference type="ARBA" id="ARBA00022777"/>
    </source>
</evidence>
<evidence type="ECO:0000259" key="5">
    <source>
        <dbReference type="Pfam" id="PF02518"/>
    </source>
</evidence>
<dbReference type="AlphaFoldDB" id="A0A433VNX6"/>
<evidence type="ECO:0000256" key="1">
    <source>
        <dbReference type="ARBA" id="ARBA00000085"/>
    </source>
</evidence>
<feature type="domain" description="Histidine kinase/HSP90-like ATPase" evidence="5">
    <location>
        <begin position="4"/>
        <end position="72"/>
    </location>
</feature>
<accession>A0A433VNX6</accession>
<dbReference type="InterPro" id="IPR036890">
    <property type="entry name" value="HATPase_C_sf"/>
</dbReference>
<reference evidence="6" key="2">
    <citation type="journal article" date="2019" name="Genome Biol. Evol.">
        <title>Day and night: Metabolic profiles and evolutionary relationships of six axenic non-marine cyanobacteria.</title>
        <authorList>
            <person name="Will S.E."/>
            <person name="Henke P."/>
            <person name="Boedeker C."/>
            <person name="Huang S."/>
            <person name="Brinkmann H."/>
            <person name="Rohde M."/>
            <person name="Jarek M."/>
            <person name="Friedl T."/>
            <person name="Seufert S."/>
            <person name="Schumacher M."/>
            <person name="Overmann J."/>
            <person name="Neumann-Schaal M."/>
            <person name="Petersen J."/>
        </authorList>
    </citation>
    <scope>NUCLEOTIDE SEQUENCE [LARGE SCALE GENOMIC DNA]</scope>
    <source>
        <strain evidence="6">PCC 7102</strain>
    </source>
</reference>
<dbReference type="PANTHER" id="PTHR43047:SF72">
    <property type="entry name" value="OSMOSENSING HISTIDINE PROTEIN KINASE SLN1"/>
    <property type="match status" value="1"/>
</dbReference>
<dbReference type="SUPFAM" id="SSF55874">
    <property type="entry name" value="ATPase domain of HSP90 chaperone/DNA topoisomerase II/histidine kinase"/>
    <property type="match status" value="1"/>
</dbReference>
<organism evidence="6 7">
    <name type="scientific">Dulcicalothrix desertica PCC 7102</name>
    <dbReference type="NCBI Taxonomy" id="232991"/>
    <lineage>
        <taxon>Bacteria</taxon>
        <taxon>Bacillati</taxon>
        <taxon>Cyanobacteriota</taxon>
        <taxon>Cyanophyceae</taxon>
        <taxon>Nostocales</taxon>
        <taxon>Calotrichaceae</taxon>
        <taxon>Dulcicalothrix</taxon>
    </lineage>
</organism>
<gene>
    <name evidence="6" type="ORF">DSM106972_020740</name>
</gene>
<reference evidence="6" key="1">
    <citation type="submission" date="2018-12" db="EMBL/GenBank/DDBJ databases">
        <authorList>
            <person name="Will S."/>
            <person name="Neumann-Schaal M."/>
            <person name="Henke P."/>
        </authorList>
    </citation>
    <scope>NUCLEOTIDE SEQUENCE</scope>
    <source>
        <strain evidence="6">PCC 7102</strain>
    </source>
</reference>
<dbReference type="GO" id="GO:0005886">
    <property type="term" value="C:plasma membrane"/>
    <property type="evidence" value="ECO:0007669"/>
    <property type="project" value="TreeGrafter"/>
</dbReference>
<evidence type="ECO:0000313" key="6">
    <source>
        <dbReference type="EMBL" id="RUT07814.1"/>
    </source>
</evidence>
<name>A0A433VNX6_9CYAN</name>
<keyword evidence="4" id="KW-0418">Kinase</keyword>
<dbReference type="OrthoDB" id="9796457at2"/>
<sequence length="83" mass="9489">MYIQKRLAQLLINLLGNAIKFTDVDSVTLHIDVNHFSAENIVLHLFIKDTGVGMSVVQLDKIFTPLQQVGDTQRHVQIFSVWR</sequence>
<dbReference type="PANTHER" id="PTHR43047">
    <property type="entry name" value="TWO-COMPONENT HISTIDINE PROTEIN KINASE"/>
    <property type="match status" value="1"/>
</dbReference>
<dbReference type="EMBL" id="RSCL01000004">
    <property type="protein sequence ID" value="RUT07814.1"/>
    <property type="molecule type" value="Genomic_DNA"/>
</dbReference>
<keyword evidence="7" id="KW-1185">Reference proteome</keyword>
<protein>
    <recommendedName>
        <fullName evidence="2">histidine kinase</fullName>
        <ecNumber evidence="2">2.7.13.3</ecNumber>
    </recommendedName>
</protein>
<dbReference type="EC" id="2.7.13.3" evidence="2"/>
<dbReference type="GO" id="GO:0009927">
    <property type="term" value="F:histidine phosphotransfer kinase activity"/>
    <property type="evidence" value="ECO:0007669"/>
    <property type="project" value="TreeGrafter"/>
</dbReference>